<accession>A0A8S4A7C8</accession>
<keyword evidence="4" id="KW-1185">Reference proteome</keyword>
<organism evidence="3 4">
    <name type="scientific">Candidula unifasciata</name>
    <dbReference type="NCBI Taxonomy" id="100452"/>
    <lineage>
        <taxon>Eukaryota</taxon>
        <taxon>Metazoa</taxon>
        <taxon>Spiralia</taxon>
        <taxon>Lophotrochozoa</taxon>
        <taxon>Mollusca</taxon>
        <taxon>Gastropoda</taxon>
        <taxon>Heterobranchia</taxon>
        <taxon>Euthyneura</taxon>
        <taxon>Panpulmonata</taxon>
        <taxon>Eupulmonata</taxon>
        <taxon>Stylommatophora</taxon>
        <taxon>Helicina</taxon>
        <taxon>Helicoidea</taxon>
        <taxon>Geomitridae</taxon>
        <taxon>Candidula</taxon>
    </lineage>
</organism>
<dbReference type="PANTHER" id="PTHR14817:SF2">
    <property type="entry name" value="COILED-COIL DOMAIN-CONTAINING PROTEIN 15"/>
    <property type="match status" value="1"/>
</dbReference>
<dbReference type="OrthoDB" id="10007210at2759"/>
<protein>
    <recommendedName>
        <fullName evidence="5">Coiled-coil domain-containing protein 15</fullName>
    </recommendedName>
</protein>
<evidence type="ECO:0008006" key="5">
    <source>
        <dbReference type="Google" id="ProtNLM"/>
    </source>
</evidence>
<evidence type="ECO:0000256" key="1">
    <source>
        <dbReference type="SAM" id="Coils"/>
    </source>
</evidence>
<dbReference type="PANTHER" id="PTHR14817">
    <property type="entry name" value="COILED-COIL DOMAIN-CONTAINING PROTEIN 15"/>
    <property type="match status" value="1"/>
</dbReference>
<feature type="region of interest" description="Disordered" evidence="2">
    <location>
        <begin position="184"/>
        <end position="267"/>
    </location>
</feature>
<evidence type="ECO:0000313" key="4">
    <source>
        <dbReference type="Proteomes" id="UP000678393"/>
    </source>
</evidence>
<feature type="compositionally biased region" description="Basic and acidic residues" evidence="2">
    <location>
        <begin position="220"/>
        <end position="237"/>
    </location>
</feature>
<evidence type="ECO:0000256" key="2">
    <source>
        <dbReference type="SAM" id="MobiDB-lite"/>
    </source>
</evidence>
<dbReference type="GO" id="GO:0005813">
    <property type="term" value="C:centrosome"/>
    <property type="evidence" value="ECO:0007669"/>
    <property type="project" value="TreeGrafter"/>
</dbReference>
<proteinExistence type="predicted"/>
<gene>
    <name evidence="3" type="ORF">CUNI_LOCUS21630</name>
</gene>
<dbReference type="Proteomes" id="UP000678393">
    <property type="component" value="Unassembled WGS sequence"/>
</dbReference>
<sequence>MASKQRRCYSSNTQHRGRAIMRPIISSDIMGNRNVEVVPVGAWVEPADDDYQPDALKAARIEEEKIRQMQNEKENRLRKFQQQTRHRVNKTNLLKRQQQIQEAEQAFEIERKVVQQSYSTGGLPRKDTCMVRQDLDLAIRKRLLEKYGEDVSTWEKDHVPALHSHTEEIPTARSVVDADLPVSYTTHQKQRNDTEGDDRVNADIERNTDKDLIPESELQDGDRNNNHKDAESTEGETKVQFTDQHSSEQHRQKKKKRPWSPRRPKSAQMAAILLRDSESDVLARQRRHQAAIARKIFMDRERETVRENIRRQQHRKKIDMLKKEKEIYRQELEEIAHKNLSPADSVSGESAEDLKLQEQMEALQVQEIASKQKNALRKMREMKRYLNALRHTLLEKVTRRGVQLPSLCACGDTVWDTHPDTCANNCFFYKNPRAYARALQSLLSSAEVM</sequence>
<feature type="coiled-coil region" evidence="1">
    <location>
        <begin position="56"/>
        <end position="83"/>
    </location>
</feature>
<name>A0A8S4A7C8_9EUPU</name>
<dbReference type="EMBL" id="CAJHNH020008486">
    <property type="protein sequence ID" value="CAG5136072.1"/>
    <property type="molecule type" value="Genomic_DNA"/>
</dbReference>
<feature type="compositionally biased region" description="Basic residues" evidence="2">
    <location>
        <begin position="251"/>
        <end position="265"/>
    </location>
</feature>
<keyword evidence="1" id="KW-0175">Coiled coil</keyword>
<reference evidence="3" key="1">
    <citation type="submission" date="2021-04" db="EMBL/GenBank/DDBJ databases">
        <authorList>
            <consortium name="Molecular Ecology Group"/>
        </authorList>
    </citation>
    <scope>NUCLEOTIDE SEQUENCE</scope>
</reference>
<feature type="compositionally biased region" description="Basic and acidic residues" evidence="2">
    <location>
        <begin position="190"/>
        <end position="213"/>
    </location>
</feature>
<dbReference type="AlphaFoldDB" id="A0A8S4A7C8"/>
<feature type="coiled-coil region" evidence="1">
    <location>
        <begin position="311"/>
        <end position="338"/>
    </location>
</feature>
<evidence type="ECO:0000313" key="3">
    <source>
        <dbReference type="EMBL" id="CAG5136072.1"/>
    </source>
</evidence>
<comment type="caution">
    <text evidence="3">The sequence shown here is derived from an EMBL/GenBank/DDBJ whole genome shotgun (WGS) entry which is preliminary data.</text>
</comment>
<dbReference type="InterPro" id="IPR037693">
    <property type="entry name" value="CCDC15"/>
</dbReference>